<accession>A0ABU8TLI0</accession>
<proteinExistence type="predicted"/>
<organism evidence="2 3">
    <name type="scientific">Roseibium algae</name>
    <dbReference type="NCBI Taxonomy" id="3123038"/>
    <lineage>
        <taxon>Bacteria</taxon>
        <taxon>Pseudomonadati</taxon>
        <taxon>Pseudomonadota</taxon>
        <taxon>Alphaproteobacteria</taxon>
        <taxon>Hyphomicrobiales</taxon>
        <taxon>Stappiaceae</taxon>
        <taxon>Roseibium</taxon>
    </lineage>
</organism>
<dbReference type="EMBL" id="JBAKIA010000005">
    <property type="protein sequence ID" value="MEJ8474586.1"/>
    <property type="molecule type" value="Genomic_DNA"/>
</dbReference>
<evidence type="ECO:0000313" key="3">
    <source>
        <dbReference type="Proteomes" id="UP001385499"/>
    </source>
</evidence>
<protein>
    <submittedName>
        <fullName evidence="2">Uncharacterized protein</fullName>
    </submittedName>
</protein>
<keyword evidence="1" id="KW-0812">Transmembrane</keyword>
<comment type="caution">
    <text evidence="2">The sequence shown here is derived from an EMBL/GenBank/DDBJ whole genome shotgun (WGS) entry which is preliminary data.</text>
</comment>
<keyword evidence="1" id="KW-1133">Transmembrane helix</keyword>
<dbReference type="InterPro" id="IPR006311">
    <property type="entry name" value="TAT_signal"/>
</dbReference>
<dbReference type="Proteomes" id="UP001385499">
    <property type="component" value="Unassembled WGS sequence"/>
</dbReference>
<gene>
    <name evidence="2" type="ORF">V6575_10845</name>
</gene>
<keyword evidence="3" id="KW-1185">Reference proteome</keyword>
<sequence>MSLAHQHLSRRTVLKTGMVAGFGLSSVLAGVSGISAAVTSGVLIGGTRMDTLISALNNIGNPVCLAAANRLAALDPNSISFDLNLRRAGMDAGNARVLADALHETNGSSRPVLRSFSAS</sequence>
<reference evidence="2 3" key="1">
    <citation type="submission" date="2024-02" db="EMBL/GenBank/DDBJ databases">
        <title>Roseibium algae sp. nov., isolated from marine alga (Grateloupia sp.), showing potential in myo-inositol conversion.</title>
        <authorList>
            <person name="Wang Y."/>
        </authorList>
    </citation>
    <scope>NUCLEOTIDE SEQUENCE [LARGE SCALE GENOMIC DNA]</scope>
    <source>
        <strain evidence="2 3">H3510</strain>
    </source>
</reference>
<dbReference type="PROSITE" id="PS51318">
    <property type="entry name" value="TAT"/>
    <property type="match status" value="1"/>
</dbReference>
<keyword evidence="1" id="KW-0472">Membrane</keyword>
<feature type="transmembrane region" description="Helical" evidence="1">
    <location>
        <begin position="20"/>
        <end position="44"/>
    </location>
</feature>
<dbReference type="RefSeq" id="WP_340274327.1">
    <property type="nucleotide sequence ID" value="NZ_JBAKIA010000005.1"/>
</dbReference>
<evidence type="ECO:0000256" key="1">
    <source>
        <dbReference type="SAM" id="Phobius"/>
    </source>
</evidence>
<evidence type="ECO:0000313" key="2">
    <source>
        <dbReference type="EMBL" id="MEJ8474586.1"/>
    </source>
</evidence>
<name>A0ABU8TLI0_9HYPH</name>